<keyword evidence="3" id="KW-1185">Reference proteome</keyword>
<gene>
    <name evidence="2" type="ORF">COCNU_16G007600</name>
</gene>
<organism evidence="2 3">
    <name type="scientific">Cocos nucifera</name>
    <name type="common">Coconut palm</name>
    <dbReference type="NCBI Taxonomy" id="13894"/>
    <lineage>
        <taxon>Eukaryota</taxon>
        <taxon>Viridiplantae</taxon>
        <taxon>Streptophyta</taxon>
        <taxon>Embryophyta</taxon>
        <taxon>Tracheophyta</taxon>
        <taxon>Spermatophyta</taxon>
        <taxon>Magnoliopsida</taxon>
        <taxon>Liliopsida</taxon>
        <taxon>Arecaceae</taxon>
        <taxon>Arecoideae</taxon>
        <taxon>Cocoseae</taxon>
        <taxon>Attaleinae</taxon>
        <taxon>Cocos</taxon>
    </lineage>
</organism>
<name>A0A8K0IYZ7_COCNU</name>
<evidence type="ECO:0000313" key="3">
    <source>
        <dbReference type="Proteomes" id="UP000797356"/>
    </source>
</evidence>
<accession>A0A8K0IYZ7</accession>
<comment type="caution">
    <text evidence="2">The sequence shown here is derived from an EMBL/GenBank/DDBJ whole genome shotgun (WGS) entry which is preliminary data.</text>
</comment>
<dbReference type="EMBL" id="CM017887">
    <property type="protein sequence ID" value="KAG1371666.1"/>
    <property type="molecule type" value="Genomic_DNA"/>
</dbReference>
<evidence type="ECO:0000313" key="2">
    <source>
        <dbReference type="EMBL" id="KAG1371666.1"/>
    </source>
</evidence>
<dbReference type="Proteomes" id="UP000797356">
    <property type="component" value="Chromosome 16"/>
</dbReference>
<dbReference type="PANTHER" id="PTHR34952">
    <property type="entry name" value="OS05G0113500 PROTEIN"/>
    <property type="match status" value="1"/>
</dbReference>
<proteinExistence type="predicted"/>
<dbReference type="AlphaFoldDB" id="A0A8K0IYZ7"/>
<feature type="region of interest" description="Disordered" evidence="1">
    <location>
        <begin position="210"/>
        <end position="255"/>
    </location>
</feature>
<reference evidence="2" key="2">
    <citation type="submission" date="2019-07" db="EMBL/GenBank/DDBJ databases">
        <authorList>
            <person name="Yang Y."/>
            <person name="Bocs S."/>
            <person name="Baudouin L."/>
        </authorList>
    </citation>
    <scope>NUCLEOTIDE SEQUENCE</scope>
    <source>
        <tissue evidence="2">Spear leaf of Hainan Tall coconut</tissue>
    </source>
</reference>
<evidence type="ECO:0000256" key="1">
    <source>
        <dbReference type="SAM" id="MobiDB-lite"/>
    </source>
</evidence>
<reference evidence="2" key="1">
    <citation type="journal article" date="2017" name="Gigascience">
        <title>The genome draft of coconut (Cocos nucifera).</title>
        <authorList>
            <person name="Xiao Y."/>
            <person name="Xu P."/>
            <person name="Fan H."/>
            <person name="Baudouin L."/>
            <person name="Xia W."/>
            <person name="Bocs S."/>
            <person name="Xu J."/>
            <person name="Li Q."/>
            <person name="Guo A."/>
            <person name="Zhou L."/>
            <person name="Li J."/>
            <person name="Wu Y."/>
            <person name="Ma Z."/>
            <person name="Armero A."/>
            <person name="Issali A.E."/>
            <person name="Liu N."/>
            <person name="Peng M."/>
            <person name="Yang Y."/>
        </authorList>
    </citation>
    <scope>NUCLEOTIDE SEQUENCE</scope>
    <source>
        <tissue evidence="2">Spear leaf of Hainan Tall coconut</tissue>
    </source>
</reference>
<sequence length="322" mass="34500">MDGSTPCANMASGDIGCETSVYNLSCEKSHVEHKEGTCCNMKEAAKITPQEALDVSSVSEEDNSVVGEAGTVPGAFLHASNLDGRISDPNAMTDQEETIDSKEMETCQESFDSVSLDANKLKCLNKCATFPPCSSEVQLNTLPIKGSNEESSTEVQGRCSSTFKSPSYARSMSLPASLKLVSAMKGGRAQNGTSPTMKLHVKWAPEVYDPPATSMSHTVKKSYHQRPKAKKKDSHKNKHSKGKSSRASGTERKHANHSITGIVSNPLDMRLPVAGDRLLSDGYGKSKSEVLEYAVSTRESKCGGGFLREALVKVNLSTAEAS</sequence>
<protein>
    <submittedName>
        <fullName evidence="2">Uncharacterized protein</fullName>
    </submittedName>
</protein>
<dbReference type="PANTHER" id="PTHR34952:SF2">
    <property type="entry name" value="OS05G0113500 PROTEIN"/>
    <property type="match status" value="1"/>
</dbReference>
<dbReference type="OrthoDB" id="2016966at2759"/>
<feature type="compositionally biased region" description="Basic residues" evidence="1">
    <location>
        <begin position="218"/>
        <end position="244"/>
    </location>
</feature>